<dbReference type="EMBL" id="JXMU01000023">
    <property type="protein sequence ID" value="KPB00380.1"/>
    <property type="molecule type" value="Genomic_DNA"/>
</dbReference>
<dbReference type="RefSeq" id="WP_054000017.1">
    <property type="nucleotide sequence ID" value="NZ_JXMU01000023.1"/>
</dbReference>
<sequence length="204" mass="22341">MNSTKFWDKAAAKYAKSPISDMSGYLETLERIRTVLKPHHRVLEIGCGTGSTALELAEGVDQYTATDVSSKMIAIAKSKQSADTPKNLRFETQEAGKLANGSHDVVLALNLLHLLPNLEDVLTQIHDELPVGGLFISKTTLLTDGACYLRPMISVMRLFGKAPYVRMLGNAELKDMLKSTGFDVKETLSQSGIAPRLFIVCQKT</sequence>
<dbReference type="CDD" id="cd02440">
    <property type="entry name" value="AdoMet_MTases"/>
    <property type="match status" value="1"/>
</dbReference>
<dbReference type="Pfam" id="PF08242">
    <property type="entry name" value="Methyltransf_12"/>
    <property type="match status" value="1"/>
</dbReference>
<dbReference type="SUPFAM" id="SSF53335">
    <property type="entry name" value="S-adenosyl-L-methionine-dependent methyltransferases"/>
    <property type="match status" value="1"/>
</dbReference>
<dbReference type="OrthoDB" id="5642573at2"/>
<keyword evidence="3" id="KW-1185">Reference proteome</keyword>
<dbReference type="InterPro" id="IPR029063">
    <property type="entry name" value="SAM-dependent_MTases_sf"/>
</dbReference>
<dbReference type="STRING" id="1514904.SU32_14090"/>
<feature type="domain" description="Methyltransferase type 12" evidence="1">
    <location>
        <begin position="43"/>
        <end position="134"/>
    </location>
</feature>
<dbReference type="PANTHER" id="PTHR43861:SF1">
    <property type="entry name" value="TRANS-ACONITATE 2-METHYLTRANSFERASE"/>
    <property type="match status" value="1"/>
</dbReference>
<name>A0A0M9GL86_9HYPH</name>
<comment type="caution">
    <text evidence="2">The sequence shown here is derived from an EMBL/GenBank/DDBJ whole genome shotgun (WGS) entry which is preliminary data.</text>
</comment>
<dbReference type="InterPro" id="IPR013217">
    <property type="entry name" value="Methyltransf_12"/>
</dbReference>
<dbReference type="AlphaFoldDB" id="A0A0M9GL86"/>
<reference evidence="2 3" key="1">
    <citation type="submission" date="2015-01" db="EMBL/GenBank/DDBJ databases">
        <title>Ahrensia donghaiensis sp. nov., a novel dimethylsulphoniopropionate-cleavage bacterium isolated from seawater and emended descriptions of the genus Ahrensia and Ahrensia kielensis.</title>
        <authorList>
            <person name="Liu J."/>
        </authorList>
    </citation>
    <scope>NUCLEOTIDE SEQUENCE [LARGE SCALE GENOMIC DNA]</scope>
    <source>
        <strain evidence="2 3">LZD062</strain>
    </source>
</reference>
<dbReference type="PANTHER" id="PTHR43861">
    <property type="entry name" value="TRANS-ACONITATE 2-METHYLTRANSFERASE-RELATED"/>
    <property type="match status" value="1"/>
</dbReference>
<proteinExistence type="predicted"/>
<dbReference type="Gene3D" id="3.40.50.150">
    <property type="entry name" value="Vaccinia Virus protein VP39"/>
    <property type="match status" value="1"/>
</dbReference>
<dbReference type="PATRIC" id="fig|1514904.3.peg.1955"/>
<protein>
    <recommendedName>
        <fullName evidence="1">Methyltransferase type 12 domain-containing protein</fullName>
    </recommendedName>
</protein>
<evidence type="ECO:0000313" key="2">
    <source>
        <dbReference type="EMBL" id="KPB00380.1"/>
    </source>
</evidence>
<evidence type="ECO:0000259" key="1">
    <source>
        <dbReference type="Pfam" id="PF08242"/>
    </source>
</evidence>
<evidence type="ECO:0000313" key="3">
    <source>
        <dbReference type="Proteomes" id="UP000038011"/>
    </source>
</evidence>
<organism evidence="2 3">
    <name type="scientific">Ahrensia marina</name>
    <dbReference type="NCBI Taxonomy" id="1514904"/>
    <lineage>
        <taxon>Bacteria</taxon>
        <taxon>Pseudomonadati</taxon>
        <taxon>Pseudomonadota</taxon>
        <taxon>Alphaproteobacteria</taxon>
        <taxon>Hyphomicrobiales</taxon>
        <taxon>Ahrensiaceae</taxon>
        <taxon>Ahrensia</taxon>
    </lineage>
</organism>
<accession>A0A0M9GL86</accession>
<dbReference type="Proteomes" id="UP000038011">
    <property type="component" value="Unassembled WGS sequence"/>
</dbReference>
<gene>
    <name evidence="2" type="ORF">SU32_14090</name>
</gene>